<keyword evidence="3" id="KW-1185">Reference proteome</keyword>
<dbReference type="EMBL" id="SNYO01000003">
    <property type="protein sequence ID" value="TDQ60702.1"/>
    <property type="molecule type" value="Genomic_DNA"/>
</dbReference>
<reference evidence="2 3" key="1">
    <citation type="submission" date="2019-03" db="EMBL/GenBank/DDBJ databases">
        <title>Genomic Encyclopedia of Type Strains, Phase IV (KMG-IV): sequencing the most valuable type-strain genomes for metagenomic binning, comparative biology and taxonomic classification.</title>
        <authorList>
            <person name="Goeker M."/>
        </authorList>
    </citation>
    <scope>NUCLEOTIDE SEQUENCE [LARGE SCALE GENOMIC DNA]</scope>
    <source>
        <strain evidence="2 3">DSM 45775</strain>
    </source>
</reference>
<comment type="caution">
    <text evidence="2">The sequence shown here is derived from an EMBL/GenBank/DDBJ whole genome shotgun (WGS) entry which is preliminary data.</text>
</comment>
<evidence type="ECO:0000256" key="1">
    <source>
        <dbReference type="SAM" id="MobiDB-lite"/>
    </source>
</evidence>
<dbReference type="Proteomes" id="UP000295705">
    <property type="component" value="Unassembled WGS sequence"/>
</dbReference>
<name>A0A4R6VD84_9PSEU</name>
<feature type="compositionally biased region" description="Basic and acidic residues" evidence="1">
    <location>
        <begin position="22"/>
        <end position="32"/>
    </location>
</feature>
<dbReference type="InterPro" id="IPR029068">
    <property type="entry name" value="Glyas_Bleomycin-R_OHBP_Dase"/>
</dbReference>
<organism evidence="2 3">
    <name type="scientific">Actinomycetospora succinea</name>
    <dbReference type="NCBI Taxonomy" id="663603"/>
    <lineage>
        <taxon>Bacteria</taxon>
        <taxon>Bacillati</taxon>
        <taxon>Actinomycetota</taxon>
        <taxon>Actinomycetes</taxon>
        <taxon>Pseudonocardiales</taxon>
        <taxon>Pseudonocardiaceae</taxon>
        <taxon>Actinomycetospora</taxon>
    </lineage>
</organism>
<gene>
    <name evidence="2" type="ORF">EV188_103203</name>
</gene>
<accession>A0A4R6VD84</accession>
<feature type="compositionally biased region" description="Low complexity" evidence="1">
    <location>
        <begin position="9"/>
        <end position="21"/>
    </location>
</feature>
<evidence type="ECO:0000313" key="2">
    <source>
        <dbReference type="EMBL" id="TDQ60702.1"/>
    </source>
</evidence>
<evidence type="ECO:0000313" key="3">
    <source>
        <dbReference type="Proteomes" id="UP000295705"/>
    </source>
</evidence>
<proteinExistence type="predicted"/>
<dbReference type="AlphaFoldDB" id="A0A4R6VD84"/>
<sequence>MVPGDPPRARGLGLASGSSRSRQSEERPDAESAGHGALNLTIDSVDEADRTLRDRGIVPGELVEASEFVRILPVTDPDGNSITLLQAR</sequence>
<feature type="region of interest" description="Disordered" evidence="1">
    <location>
        <begin position="1"/>
        <end position="42"/>
    </location>
</feature>
<dbReference type="CDD" id="cd06587">
    <property type="entry name" value="VOC"/>
    <property type="match status" value="1"/>
</dbReference>
<dbReference type="SUPFAM" id="SSF54593">
    <property type="entry name" value="Glyoxalase/Bleomycin resistance protein/Dihydroxybiphenyl dioxygenase"/>
    <property type="match status" value="1"/>
</dbReference>
<protein>
    <recommendedName>
        <fullName evidence="4">VOC domain-containing protein</fullName>
    </recommendedName>
</protein>
<evidence type="ECO:0008006" key="4">
    <source>
        <dbReference type="Google" id="ProtNLM"/>
    </source>
</evidence>
<dbReference type="Gene3D" id="3.10.180.10">
    <property type="entry name" value="2,3-Dihydroxybiphenyl 1,2-Dioxygenase, domain 1"/>
    <property type="match status" value="1"/>
</dbReference>